<dbReference type="SUPFAM" id="SSF52540">
    <property type="entry name" value="P-loop containing nucleoside triphosphate hydrolases"/>
    <property type="match status" value="2"/>
</dbReference>
<dbReference type="GO" id="GO:0031297">
    <property type="term" value="P:replication fork processing"/>
    <property type="evidence" value="ECO:0007669"/>
    <property type="project" value="TreeGrafter"/>
</dbReference>
<evidence type="ECO:0000256" key="1">
    <source>
        <dbReference type="ARBA" id="ARBA00022801"/>
    </source>
</evidence>
<keyword evidence="6" id="KW-0808">Transferase</keyword>
<dbReference type="Pfam" id="PF00271">
    <property type="entry name" value="Helicase_C"/>
    <property type="match status" value="1"/>
</dbReference>
<dbReference type="Pfam" id="PF00176">
    <property type="entry name" value="SNF2-rel_dom"/>
    <property type="match status" value="1"/>
</dbReference>
<proteinExistence type="predicted"/>
<dbReference type="GO" id="GO:0005524">
    <property type="term" value="F:ATP binding"/>
    <property type="evidence" value="ECO:0007669"/>
    <property type="project" value="InterPro"/>
</dbReference>
<accession>A0A5Q0BGQ6</accession>
<dbReference type="PRINTS" id="PR00507">
    <property type="entry name" value="N12N6MTFRASE"/>
</dbReference>
<dbReference type="KEGG" id="mmob:F6R98_10490"/>
<dbReference type="Pfam" id="PF07669">
    <property type="entry name" value="Eco57I"/>
    <property type="match status" value="1"/>
</dbReference>
<dbReference type="SMART" id="SM00487">
    <property type="entry name" value="DEXDc"/>
    <property type="match status" value="1"/>
</dbReference>
<gene>
    <name evidence="6" type="ORF">F6R98_10490</name>
</gene>
<dbReference type="InParanoid" id="A0A5Q0BGQ6"/>
<dbReference type="GO" id="GO:0032259">
    <property type="term" value="P:methylation"/>
    <property type="evidence" value="ECO:0007669"/>
    <property type="project" value="UniProtKB-KW"/>
</dbReference>
<dbReference type="GO" id="GO:0006304">
    <property type="term" value="P:DNA modification"/>
    <property type="evidence" value="ECO:0007669"/>
    <property type="project" value="InterPro"/>
</dbReference>
<keyword evidence="1" id="KW-0378">Hydrolase</keyword>
<evidence type="ECO:0000313" key="6">
    <source>
        <dbReference type="EMBL" id="QFY42990.1"/>
    </source>
</evidence>
<dbReference type="Gene3D" id="3.40.50.10810">
    <property type="entry name" value="Tandem AAA-ATPase domain"/>
    <property type="match status" value="2"/>
</dbReference>
<dbReference type="GO" id="GO:0006281">
    <property type="term" value="P:DNA repair"/>
    <property type="evidence" value="ECO:0007669"/>
    <property type="project" value="TreeGrafter"/>
</dbReference>
<dbReference type="PROSITE" id="PS51194">
    <property type="entry name" value="HELICASE_CTER"/>
    <property type="match status" value="1"/>
</dbReference>
<dbReference type="PANTHER" id="PTHR45766:SF6">
    <property type="entry name" value="SWI_SNF-RELATED MATRIX-ASSOCIATED ACTIN-DEPENDENT REGULATOR OF CHROMATIN SUBFAMILY A-LIKE PROTEIN 1"/>
    <property type="match status" value="1"/>
</dbReference>
<evidence type="ECO:0000313" key="7">
    <source>
        <dbReference type="Proteomes" id="UP000325755"/>
    </source>
</evidence>
<keyword evidence="7" id="KW-1185">Reference proteome</keyword>
<dbReference type="InterPro" id="IPR011639">
    <property type="entry name" value="MethylTrfase_TaqI-like_dom"/>
</dbReference>
<dbReference type="Gene3D" id="3.40.50.300">
    <property type="entry name" value="P-loop containing nucleotide triphosphate hydrolases"/>
    <property type="match status" value="1"/>
</dbReference>
<dbReference type="SUPFAM" id="SSF53335">
    <property type="entry name" value="S-adenosyl-L-methionine-dependent methyltransferases"/>
    <property type="match status" value="1"/>
</dbReference>
<dbReference type="OrthoDB" id="9814088at2"/>
<evidence type="ECO:0000256" key="2">
    <source>
        <dbReference type="ARBA" id="ARBA00022806"/>
    </source>
</evidence>
<feature type="compositionally biased region" description="Basic and acidic residues" evidence="3">
    <location>
        <begin position="1638"/>
        <end position="1648"/>
    </location>
</feature>
<dbReference type="PROSITE" id="PS51192">
    <property type="entry name" value="HELICASE_ATP_BIND_1"/>
    <property type="match status" value="1"/>
</dbReference>
<dbReference type="PANTHER" id="PTHR45766">
    <property type="entry name" value="DNA ANNEALING HELICASE AND ENDONUCLEASE ZRANB3 FAMILY MEMBER"/>
    <property type="match status" value="1"/>
</dbReference>
<keyword evidence="6" id="KW-0489">Methyltransferase</keyword>
<dbReference type="InterPro" id="IPR001650">
    <property type="entry name" value="Helicase_C-like"/>
</dbReference>
<protein>
    <submittedName>
        <fullName evidence="6">N-6 DNA methylase</fullName>
    </submittedName>
</protein>
<dbReference type="InterPro" id="IPR027417">
    <property type="entry name" value="P-loop_NTPase"/>
</dbReference>
<dbReference type="InterPro" id="IPR029063">
    <property type="entry name" value="SAM-dependent_MTases_sf"/>
</dbReference>
<reference evidence="6 7" key="1">
    <citation type="submission" date="2019-09" db="EMBL/GenBank/DDBJ databases">
        <title>Ecophysiology of the spiral-shaped methanotroph Methylospira mobilis as revealed by the complete genome sequence.</title>
        <authorList>
            <person name="Oshkin I.Y."/>
            <person name="Dedysh S.N."/>
            <person name="Miroshnikov K."/>
            <person name="Danilova O.V."/>
            <person name="Hakobyan A."/>
            <person name="Liesack W."/>
        </authorList>
    </citation>
    <scope>NUCLEOTIDE SEQUENCE [LARGE SCALE GENOMIC DNA]</scope>
    <source>
        <strain evidence="6 7">Shm1</strain>
    </source>
</reference>
<dbReference type="InterPro" id="IPR000330">
    <property type="entry name" value="SNF2_N"/>
</dbReference>
<name>A0A5Q0BGQ6_9GAMM</name>
<organism evidence="6 7">
    <name type="scientific">Candidatus Methylospira mobilis</name>
    <dbReference type="NCBI Taxonomy" id="1808979"/>
    <lineage>
        <taxon>Bacteria</taxon>
        <taxon>Pseudomonadati</taxon>
        <taxon>Pseudomonadota</taxon>
        <taxon>Gammaproteobacteria</taxon>
        <taxon>Methylococcales</taxon>
        <taxon>Methylococcaceae</taxon>
        <taxon>Candidatus Methylospira</taxon>
    </lineage>
</organism>
<dbReference type="InterPro" id="IPR014001">
    <property type="entry name" value="Helicase_ATP-bd"/>
</dbReference>
<dbReference type="EMBL" id="CP044205">
    <property type="protein sequence ID" value="QFY42990.1"/>
    <property type="molecule type" value="Genomic_DNA"/>
</dbReference>
<dbReference type="GO" id="GO:0009007">
    <property type="term" value="F:site-specific DNA-methyltransferase (adenine-specific) activity"/>
    <property type="evidence" value="ECO:0007669"/>
    <property type="project" value="UniProtKB-EC"/>
</dbReference>
<keyword evidence="2" id="KW-0347">Helicase</keyword>
<evidence type="ECO:0000259" key="4">
    <source>
        <dbReference type="PROSITE" id="PS51192"/>
    </source>
</evidence>
<feature type="region of interest" description="Disordered" evidence="3">
    <location>
        <begin position="1633"/>
        <end position="1653"/>
    </location>
</feature>
<dbReference type="Proteomes" id="UP000325755">
    <property type="component" value="Chromosome"/>
</dbReference>
<dbReference type="InterPro" id="IPR038718">
    <property type="entry name" value="SNF2-like_sf"/>
</dbReference>
<evidence type="ECO:0000259" key="5">
    <source>
        <dbReference type="PROSITE" id="PS51194"/>
    </source>
</evidence>
<sequence length="2160" mass="241109">MSLLEKLFGAIATRRSALDAAAPPCPVLDAVTNPIEQLKLTTELGKVRKEIAGLGDSAMDAMKRLGLTTRLGKIRMELGGQQNQALALEPDTAPQQPEPIQEAHDAPVETVQFGLQASGVKTREKINAQVSAITDQIRAGRNPATLTDDEIALLKQYSGKGGLTINSQHEYYTPPHVAEGVWDALKANGFENGNALEPATGAGVFLATKPSGVIATGTEIDQTSATVAQILNPGDVVSNQSFEYLAASSPDNSFDAVIGNVPFGNARGPSAHDDPPYKSEKLIERYFVQRVIDKVRPGGLICLVVPVNIIQAKGKAWEKFRIAISKKAEFLGGHKLPSKTFSKQGTDVVVDVLVMRKHGADFLAQVDNLPFDTLTAANVVWAEFIEGRYWQGEGKRYIKGEFVPKDPTKFRDSDKVIAGENMTDEALKRALAVKFHSRIDWEMLDSAEPIVRNYIDGDRKEINGIDYEMQGGAWVKIAYTESKTELDTTIYGVDSLDALESIMQSDSGILSLGWGNIEAACDAFPNLVPQHVKDALNFSRLQSDDNQWRAFRGAVIGARIESYLNSGSDDASDLAELKELILHEIVKYGHPNSVTGLTVAGKESKRLGLFINSVDEAGNFSPLLETGTIRQETAEFNSADPVSIVTYLFEQNQDPVELSTVLSMYDGEAMMEDLGDITKIPGLAVSPDGFIYPFDQYCSGDVFPKLRAMREAMLSEKDPRIIEQYKRQIESIDAKRRKTPTEDITFRMRQKWFDQKNYVIEFLHANGFKVTIQYDEERGEFVSRGTGGGLIPQIVNYLNEKPVMGGVKVSDYKDAIKALEDQFDAFMKSHPNSEDLTNQYNEKFNGYVDFSYSCSDLGLTNLGDRIKPHTYQNEAIRRLSREGKGILGFDVGLGKTFTSLALQAYNEQMGRSKRTCIVVPDSVLANWYHEHKAFYKDTSRMLVVGMSPKTNKDGTAQREAIVDEQGNPKLLNGEPIYQDVLTKDDAETIWAKMHSIPQSDLSLVIMSHSRFGMIPVKQQTKKKYTEEMLSRELMSAGDADKLMSANPGKLSYADAQNQDRMEQKYSDEGTRKQDAYPYFEDMGFDTVMPDEAHFYKNAFKPGKEASRIAYLPTPDPSQRAIDLSLKLAHIREMNGGRGVVLLTATPVTNSPLEIYNMLSFLIPAEEFEQFGVYTPDDFVRVFADVQQIEKLKVSGDVGNVDAMVGFQNLDGLRSLFHKYAIIKNAEDVNLPLPGIEETQSTVELSEEQQGIYVALRAEAKTASSPKKEERETVRPLFSIIRDMDRTTTDLDMYYKQITFIFAPAHKEALEKALAMMPKTVQRKEYDADKERDVVMTVPLEYTLTEKDGKLVVVMTDAGEEDMVAAMQKVGIPEDEVAHPITPKYAELLKNLKKELDVGGKQLIFIEEKTQHRKLARVIVHHLPITLENIGIINATDASGEKLQRISDSYNAGKIKIVIANKKAEVGVNLQKGTTAIHHLTFPWVPASMQQRNGRGVRQGNTAATVNIYYYIGKGSFDLFRLNLINKKGNWINDVLRGTESNMESKGDGHLSAEDVMVLLSDNPEEAKARMEEAKAKREAAKRAKSDKAMVINLNQLIEARRKLALLDGWKSDEKTKIEAELAKLAARIAALEEDDGEEARKDRSDSRRKQSLQQKKLDTLDARYLAIEESASATVKQKTVFLKAKAAAGELPFDAGAVDNPESVLVTNDGRIIKPGMVFDIKDAKYDRDRKLTKGLNLVEAIDASARTITFKPKRENYSSRPISLNDLHNYELKPVSMTIEEWDLANKLANNLTLKDVIGLGFATYDKFKDQIKLAYREYYIADLGDGTVTLTRESSSYRSLVDARFVWPDGGSEAIKRQVVKDYYRNITVYGTDYGGPIMETLFGEDWNAAIQQYAEMATQEDVLRQAQAIFEADVQSRGMDEYQFIERNKWFVANNWREYTAKIPGDNVQEIMDWVRTFMADKIAAYEAESRRRQDEANQKAAEAIKSSPDYKEIPEGIALKLSEKGITALYNTESVYIKRSNWPAFSLLLLQDSNGKQGLLYAAKERLKSAYGAQFAADISTKFSGAWWYMPSSHKLDDIVSVILNDQDAPVIETNRDAPEKLKVPADKIAVGDELNGFVVRSLGKTWAAKEYEISAVKRDSGFDIEEGDLIQYARF</sequence>
<feature type="domain" description="Helicase C-terminal" evidence="5">
    <location>
        <begin position="1383"/>
        <end position="1546"/>
    </location>
</feature>
<dbReference type="RefSeq" id="WP_153248978.1">
    <property type="nucleotide sequence ID" value="NZ_CP044205.1"/>
</dbReference>
<dbReference type="Gene3D" id="3.40.50.150">
    <property type="entry name" value="Vaccinia Virus protein VP39"/>
    <property type="match status" value="1"/>
</dbReference>
<keyword evidence="2" id="KW-0547">Nucleotide-binding</keyword>
<feature type="domain" description="Helicase ATP-binding" evidence="4">
    <location>
        <begin position="876"/>
        <end position="1164"/>
    </location>
</feature>
<dbReference type="GO" id="GO:0016787">
    <property type="term" value="F:hydrolase activity"/>
    <property type="evidence" value="ECO:0007669"/>
    <property type="project" value="UniProtKB-KW"/>
</dbReference>
<evidence type="ECO:0000256" key="3">
    <source>
        <dbReference type="SAM" id="MobiDB-lite"/>
    </source>
</evidence>
<keyword evidence="2" id="KW-0067">ATP-binding</keyword>